<gene>
    <name evidence="2" type="ORF">NIES4072_04230</name>
</gene>
<dbReference type="Proteomes" id="UP000245124">
    <property type="component" value="Unassembled WGS sequence"/>
</dbReference>
<dbReference type="SUPFAM" id="SSF53448">
    <property type="entry name" value="Nucleotide-diphospho-sugar transferases"/>
    <property type="match status" value="1"/>
</dbReference>
<dbReference type="GO" id="GO:0016740">
    <property type="term" value="F:transferase activity"/>
    <property type="evidence" value="ECO:0007669"/>
    <property type="project" value="UniProtKB-KW"/>
</dbReference>
<dbReference type="EMBL" id="BDUD01000001">
    <property type="protein sequence ID" value="GBG16777.1"/>
    <property type="molecule type" value="Genomic_DNA"/>
</dbReference>
<dbReference type="InterPro" id="IPR001173">
    <property type="entry name" value="Glyco_trans_2-like"/>
</dbReference>
<dbReference type="RefSeq" id="WP_109007095.1">
    <property type="nucleotide sequence ID" value="NZ_BDUD01000001.1"/>
</dbReference>
<reference evidence="2 3" key="1">
    <citation type="submission" date="2017-06" db="EMBL/GenBank/DDBJ databases">
        <title>Genome sequencing of cyanobaciteial culture collection at National Institute for Environmental Studies (NIES).</title>
        <authorList>
            <person name="Hirose Y."/>
            <person name="Shimura Y."/>
            <person name="Fujisawa T."/>
            <person name="Nakamura Y."/>
            <person name="Kawachi M."/>
        </authorList>
    </citation>
    <scope>NUCLEOTIDE SEQUENCE [LARGE SCALE GENOMIC DNA]</scope>
    <source>
        <strain evidence="2 3">NIES-4072</strain>
    </source>
</reference>
<dbReference type="Gene3D" id="3.90.550.10">
    <property type="entry name" value="Spore Coat Polysaccharide Biosynthesis Protein SpsA, Chain A"/>
    <property type="match status" value="1"/>
</dbReference>
<accession>A0A2R5FEC2</accession>
<keyword evidence="2" id="KW-0808">Transferase</keyword>
<dbReference type="Pfam" id="PF00535">
    <property type="entry name" value="Glycos_transf_2"/>
    <property type="match status" value="1"/>
</dbReference>
<dbReference type="InterPro" id="IPR050256">
    <property type="entry name" value="Glycosyltransferase_2"/>
</dbReference>
<evidence type="ECO:0000259" key="1">
    <source>
        <dbReference type="Pfam" id="PF00535"/>
    </source>
</evidence>
<dbReference type="InterPro" id="IPR029044">
    <property type="entry name" value="Nucleotide-diphossugar_trans"/>
</dbReference>
<evidence type="ECO:0000313" key="3">
    <source>
        <dbReference type="Proteomes" id="UP000245124"/>
    </source>
</evidence>
<dbReference type="PANTHER" id="PTHR48090">
    <property type="entry name" value="UNDECAPRENYL-PHOSPHATE 4-DEOXY-4-FORMAMIDO-L-ARABINOSE TRANSFERASE-RELATED"/>
    <property type="match status" value="1"/>
</dbReference>
<dbReference type="AlphaFoldDB" id="A0A2R5FEC2"/>
<proteinExistence type="predicted"/>
<protein>
    <submittedName>
        <fullName evidence="2">Glycosyl transferase family protein</fullName>
    </submittedName>
</protein>
<organism evidence="2 3">
    <name type="scientific">Nostoc commune NIES-4072</name>
    <dbReference type="NCBI Taxonomy" id="2005467"/>
    <lineage>
        <taxon>Bacteria</taxon>
        <taxon>Bacillati</taxon>
        <taxon>Cyanobacteriota</taxon>
        <taxon>Cyanophyceae</taxon>
        <taxon>Nostocales</taxon>
        <taxon>Nostocaceae</taxon>
        <taxon>Nostoc</taxon>
    </lineage>
</organism>
<dbReference type="PANTHER" id="PTHR48090:SF7">
    <property type="entry name" value="RFBJ PROTEIN"/>
    <property type="match status" value="1"/>
</dbReference>
<keyword evidence="3" id="KW-1185">Reference proteome</keyword>
<feature type="domain" description="Glycosyltransferase 2-like" evidence="1">
    <location>
        <begin position="5"/>
        <end position="178"/>
    </location>
</feature>
<name>A0A2R5FEC2_NOSCO</name>
<dbReference type="OrthoDB" id="9810303at2"/>
<comment type="caution">
    <text evidence="2">The sequence shown here is derived from an EMBL/GenBank/DDBJ whole genome shotgun (WGS) entry which is preliminary data.</text>
</comment>
<evidence type="ECO:0000313" key="2">
    <source>
        <dbReference type="EMBL" id="GBG16777.1"/>
    </source>
</evidence>
<sequence length="275" mass="31023">MSLFVLLPAYNEQESIRPLFKKFQVLQQISNMDIRLILVDDGSKDATAQTAIEESQSLGISLKLVQHPKNAGLGQAIKTGFTTFLEISKEGDFLAAMDCDNTQPPELLIKMYETMIAGSYDIAIASRYRKGSKVIGLSKFREIMSYGASWLFRIAARVPGVRDYTCGYRLYNRTFVSKLDMYYGESLFTESGFACMIDLLLKAKPLKPRIVEIPMVLRYDEKPSASKMKIIKTITRTLKLLFKNLTSAAPTAANLGQTFNQQETLRIPLKMTNRK</sequence>